<dbReference type="RefSeq" id="WP_108177995.1">
    <property type="nucleotide sequence ID" value="NZ_PZZL01000005.1"/>
</dbReference>
<evidence type="ECO:0000313" key="3">
    <source>
        <dbReference type="EMBL" id="PTM55158.1"/>
    </source>
</evidence>
<gene>
    <name evidence="3" type="ORF">C8P69_105311</name>
</gene>
<keyword evidence="4" id="KW-1185">Reference proteome</keyword>
<evidence type="ECO:0000313" key="4">
    <source>
        <dbReference type="Proteomes" id="UP000241808"/>
    </source>
</evidence>
<comment type="caution">
    <text evidence="3">The sequence shown here is derived from an EMBL/GenBank/DDBJ whole genome shotgun (WGS) entry which is preliminary data.</text>
</comment>
<feature type="transmembrane region" description="Helical" evidence="1">
    <location>
        <begin position="37"/>
        <end position="58"/>
    </location>
</feature>
<evidence type="ECO:0000256" key="2">
    <source>
        <dbReference type="SAM" id="SignalP"/>
    </source>
</evidence>
<dbReference type="AlphaFoldDB" id="A0A2T4Z345"/>
<sequence>MNRFKTLALAAAAVATLSVGVASQAQAGPWHHHHGRGVALGVGALATGLIVGGAIAAANSRAYASECYLTRRWVDTPYGVERRTVRVCN</sequence>
<keyword evidence="1" id="KW-0472">Membrane</keyword>
<protein>
    <submittedName>
        <fullName evidence="3">Uncharacterized protein</fullName>
    </submittedName>
</protein>
<evidence type="ECO:0000256" key="1">
    <source>
        <dbReference type="SAM" id="Phobius"/>
    </source>
</evidence>
<keyword evidence="1" id="KW-0812">Transmembrane</keyword>
<feature type="chain" id="PRO_5015642004" evidence="2">
    <location>
        <begin position="28"/>
        <end position="89"/>
    </location>
</feature>
<dbReference type="Proteomes" id="UP000241808">
    <property type="component" value="Unassembled WGS sequence"/>
</dbReference>
<organism evidence="3 4">
    <name type="scientific">Phreatobacter oligotrophus</name>
    <dbReference type="NCBI Taxonomy" id="1122261"/>
    <lineage>
        <taxon>Bacteria</taxon>
        <taxon>Pseudomonadati</taxon>
        <taxon>Pseudomonadota</taxon>
        <taxon>Alphaproteobacteria</taxon>
        <taxon>Hyphomicrobiales</taxon>
        <taxon>Phreatobacteraceae</taxon>
        <taxon>Phreatobacter</taxon>
    </lineage>
</organism>
<accession>A0A2T4Z345</accession>
<dbReference type="EMBL" id="PZZL01000005">
    <property type="protein sequence ID" value="PTM55158.1"/>
    <property type="molecule type" value="Genomic_DNA"/>
</dbReference>
<keyword evidence="2" id="KW-0732">Signal</keyword>
<name>A0A2T4Z345_9HYPH</name>
<feature type="signal peptide" evidence="2">
    <location>
        <begin position="1"/>
        <end position="27"/>
    </location>
</feature>
<proteinExistence type="predicted"/>
<keyword evidence="1" id="KW-1133">Transmembrane helix</keyword>
<reference evidence="3 4" key="1">
    <citation type="submission" date="2018-04" db="EMBL/GenBank/DDBJ databases">
        <title>Genomic Encyclopedia of Archaeal and Bacterial Type Strains, Phase II (KMG-II): from individual species to whole genera.</title>
        <authorList>
            <person name="Goeker M."/>
        </authorList>
    </citation>
    <scope>NUCLEOTIDE SEQUENCE [LARGE SCALE GENOMIC DNA]</scope>
    <source>
        <strain evidence="3 4">DSM 25521</strain>
    </source>
</reference>